<keyword evidence="1" id="KW-1133">Transmembrane helix</keyword>
<feature type="transmembrane region" description="Helical" evidence="1">
    <location>
        <begin position="33"/>
        <end position="50"/>
    </location>
</feature>
<proteinExistence type="predicted"/>
<sequence length="101" mass="10955">MAIVISVASTSVFRHMAEDGDPNSYFMKLVANFLHYIALQVISLIICIFAERTDASFIDAIAAILTIYTMFQALAIGAMLFGMARIFNAGANHPPDNGPLT</sequence>
<keyword evidence="1" id="KW-0472">Membrane</keyword>
<dbReference type="RefSeq" id="WP_378796375.1">
    <property type="nucleotide sequence ID" value="NZ_JBHUER010000001.1"/>
</dbReference>
<evidence type="ECO:0000313" key="3">
    <source>
        <dbReference type="Proteomes" id="UP001597308"/>
    </source>
</evidence>
<dbReference type="Proteomes" id="UP001597308">
    <property type="component" value="Unassembled WGS sequence"/>
</dbReference>
<protein>
    <submittedName>
        <fullName evidence="2">Uncharacterized protein</fullName>
    </submittedName>
</protein>
<organism evidence="2 3">
    <name type="scientific">Methylopila henanensis</name>
    <dbReference type="NCBI Taxonomy" id="873516"/>
    <lineage>
        <taxon>Bacteria</taxon>
        <taxon>Pseudomonadati</taxon>
        <taxon>Pseudomonadota</taxon>
        <taxon>Alphaproteobacteria</taxon>
        <taxon>Hyphomicrobiales</taxon>
        <taxon>Methylopilaceae</taxon>
        <taxon>Methylopila</taxon>
    </lineage>
</organism>
<accession>A0ABW4K3S7</accession>
<evidence type="ECO:0000256" key="1">
    <source>
        <dbReference type="SAM" id="Phobius"/>
    </source>
</evidence>
<comment type="caution">
    <text evidence="2">The sequence shown here is derived from an EMBL/GenBank/DDBJ whole genome shotgun (WGS) entry which is preliminary data.</text>
</comment>
<dbReference type="EMBL" id="JBHUER010000001">
    <property type="protein sequence ID" value="MFD1701708.1"/>
    <property type="molecule type" value="Genomic_DNA"/>
</dbReference>
<keyword evidence="3" id="KW-1185">Reference proteome</keyword>
<feature type="transmembrane region" description="Helical" evidence="1">
    <location>
        <begin position="62"/>
        <end position="87"/>
    </location>
</feature>
<name>A0ABW4K3S7_9HYPH</name>
<gene>
    <name evidence="2" type="ORF">ACFSCV_01700</name>
</gene>
<evidence type="ECO:0000313" key="2">
    <source>
        <dbReference type="EMBL" id="MFD1701708.1"/>
    </source>
</evidence>
<keyword evidence="1" id="KW-0812">Transmembrane</keyword>
<reference evidence="3" key="1">
    <citation type="journal article" date="2019" name="Int. J. Syst. Evol. Microbiol.">
        <title>The Global Catalogue of Microorganisms (GCM) 10K type strain sequencing project: providing services to taxonomists for standard genome sequencing and annotation.</title>
        <authorList>
            <consortium name="The Broad Institute Genomics Platform"/>
            <consortium name="The Broad Institute Genome Sequencing Center for Infectious Disease"/>
            <person name="Wu L."/>
            <person name="Ma J."/>
        </authorList>
    </citation>
    <scope>NUCLEOTIDE SEQUENCE [LARGE SCALE GENOMIC DNA]</scope>
    <source>
        <strain evidence="3">KCTC 23707</strain>
    </source>
</reference>